<evidence type="ECO:0008006" key="3">
    <source>
        <dbReference type="Google" id="ProtNLM"/>
    </source>
</evidence>
<evidence type="ECO:0000313" key="1">
    <source>
        <dbReference type="EMBL" id="RDX82662.1"/>
    </source>
</evidence>
<evidence type="ECO:0000313" key="2">
    <source>
        <dbReference type="Proteomes" id="UP000257109"/>
    </source>
</evidence>
<dbReference type="CDD" id="cd00303">
    <property type="entry name" value="retropepsin_like"/>
    <property type="match status" value="1"/>
</dbReference>
<dbReference type="Proteomes" id="UP000257109">
    <property type="component" value="Unassembled WGS sequence"/>
</dbReference>
<comment type="caution">
    <text evidence="1">The sequence shown here is derived from an EMBL/GenBank/DDBJ whole genome shotgun (WGS) entry which is preliminary data.</text>
</comment>
<organism evidence="1 2">
    <name type="scientific">Mucuna pruriens</name>
    <name type="common">Velvet bean</name>
    <name type="synonym">Dolichos pruriens</name>
    <dbReference type="NCBI Taxonomy" id="157652"/>
    <lineage>
        <taxon>Eukaryota</taxon>
        <taxon>Viridiplantae</taxon>
        <taxon>Streptophyta</taxon>
        <taxon>Embryophyta</taxon>
        <taxon>Tracheophyta</taxon>
        <taxon>Spermatophyta</taxon>
        <taxon>Magnoliopsida</taxon>
        <taxon>eudicotyledons</taxon>
        <taxon>Gunneridae</taxon>
        <taxon>Pentapetalae</taxon>
        <taxon>rosids</taxon>
        <taxon>fabids</taxon>
        <taxon>Fabales</taxon>
        <taxon>Fabaceae</taxon>
        <taxon>Papilionoideae</taxon>
        <taxon>50 kb inversion clade</taxon>
        <taxon>NPAAA clade</taxon>
        <taxon>indigoferoid/millettioid clade</taxon>
        <taxon>Phaseoleae</taxon>
        <taxon>Mucuna</taxon>
    </lineage>
</organism>
<dbReference type="Gene3D" id="2.40.70.10">
    <property type="entry name" value="Acid Proteases"/>
    <property type="match status" value="1"/>
</dbReference>
<proteinExistence type="predicted"/>
<keyword evidence="2" id="KW-1185">Reference proteome</keyword>
<reference evidence="1" key="1">
    <citation type="submission" date="2018-05" db="EMBL/GenBank/DDBJ databases">
        <title>Draft genome of Mucuna pruriens seed.</title>
        <authorList>
            <person name="Nnadi N.E."/>
            <person name="Vos R."/>
            <person name="Hasami M.H."/>
            <person name="Devisetty U.K."/>
            <person name="Aguiy J.C."/>
        </authorList>
    </citation>
    <scope>NUCLEOTIDE SEQUENCE [LARGE SCALE GENOMIC DNA]</scope>
    <source>
        <strain evidence="1">JCA_2017</strain>
    </source>
</reference>
<accession>A0A371FWK1</accession>
<dbReference type="Gene3D" id="3.10.10.10">
    <property type="entry name" value="HIV Type 1 Reverse Transcriptase, subunit A, domain 1"/>
    <property type="match status" value="1"/>
</dbReference>
<dbReference type="PANTHER" id="PTHR24559:SF430">
    <property type="entry name" value="RNA-DIRECTED DNA POLYMERASE"/>
    <property type="match status" value="1"/>
</dbReference>
<name>A0A371FWK1_MUCPR</name>
<dbReference type="SUPFAM" id="SSF56672">
    <property type="entry name" value="DNA/RNA polymerases"/>
    <property type="match status" value="1"/>
</dbReference>
<sequence length="348" mass="39101">MVISVVAAEYKVETVLIDQGSSANILYWSSFQKIGLCRLTESPGALYVFAGECVLIKRTVELETGVRAISVLYTVVDVEASYNIIIGRPALNRLGVVVSIYYLCMKFPVGREVGSVWANSRVACRCYKDSLRVRMSTMEPTVNVLDLDLNPRCLYENGRPHSAEDVKEVQIGSLAIHVTQVGMTLGLEEEVRLVDFLRRDIDVFTWTPKDMPGIDPNFMSHHLSVIQGAKPIGEEKRKAVKEETNKLLTIGFIREVQYPTWLANVVMVKKSNGWWRMCTDYTDLNKACPKDPYPLPSIDRLVDGVSGYTLLNFMDAYSDEEKTAFITEVGAFCYKVMPFSLKNTGATY</sequence>
<dbReference type="InterPro" id="IPR053134">
    <property type="entry name" value="RNA-dir_DNA_polymerase"/>
</dbReference>
<dbReference type="InterPro" id="IPR043502">
    <property type="entry name" value="DNA/RNA_pol_sf"/>
</dbReference>
<dbReference type="AlphaFoldDB" id="A0A371FWK1"/>
<dbReference type="InterPro" id="IPR021109">
    <property type="entry name" value="Peptidase_aspartic_dom_sf"/>
</dbReference>
<feature type="non-terminal residue" evidence="1">
    <location>
        <position position="1"/>
    </location>
</feature>
<dbReference type="PANTHER" id="PTHR24559">
    <property type="entry name" value="TRANSPOSON TY3-I GAG-POL POLYPROTEIN"/>
    <property type="match status" value="1"/>
</dbReference>
<dbReference type="EMBL" id="QJKJ01007581">
    <property type="protein sequence ID" value="RDX82662.1"/>
    <property type="molecule type" value="Genomic_DNA"/>
</dbReference>
<dbReference type="OrthoDB" id="6623611at2759"/>
<dbReference type="CDD" id="cd01647">
    <property type="entry name" value="RT_LTR"/>
    <property type="match status" value="1"/>
</dbReference>
<protein>
    <recommendedName>
        <fullName evidence="3">Reverse transcriptase domain-containing protein</fullName>
    </recommendedName>
</protein>
<dbReference type="STRING" id="157652.A0A371FWK1"/>
<gene>
    <name evidence="1" type="ORF">CR513_36514</name>
</gene>